<feature type="region of interest" description="Disordered" evidence="1">
    <location>
        <begin position="468"/>
        <end position="556"/>
    </location>
</feature>
<feature type="compositionally biased region" description="Polar residues" evidence="1">
    <location>
        <begin position="474"/>
        <end position="484"/>
    </location>
</feature>
<feature type="compositionally biased region" description="Acidic residues" evidence="1">
    <location>
        <begin position="331"/>
        <end position="347"/>
    </location>
</feature>
<dbReference type="EMBL" id="KC977571">
    <property type="protein sequence ID" value="ATE82107.1"/>
    <property type="molecule type" value="Genomic_DNA"/>
</dbReference>
<feature type="compositionally biased region" description="Basic residues" evidence="1">
    <location>
        <begin position="402"/>
        <end position="411"/>
    </location>
</feature>
<accession>A0A291ATI5</accession>
<evidence type="ECO:0000313" key="3">
    <source>
        <dbReference type="Proteomes" id="UP000204584"/>
    </source>
</evidence>
<feature type="compositionally biased region" description="Polar residues" evidence="1">
    <location>
        <begin position="313"/>
        <end position="326"/>
    </location>
</feature>
<feature type="compositionally biased region" description="Basic and acidic residues" evidence="1">
    <location>
        <begin position="520"/>
        <end position="530"/>
    </location>
</feature>
<protein>
    <submittedName>
        <fullName evidence="2">Uncharacterized protein</fullName>
    </submittedName>
</protein>
<name>A0A291ATI5_9VIRU</name>
<feature type="compositionally biased region" description="Low complexity" evidence="1">
    <location>
        <begin position="412"/>
        <end position="421"/>
    </location>
</feature>
<feature type="compositionally biased region" description="Basic and acidic residues" evidence="1">
    <location>
        <begin position="150"/>
        <end position="159"/>
    </location>
</feature>
<feature type="compositionally biased region" description="Basic residues" evidence="1">
    <location>
        <begin position="109"/>
        <end position="126"/>
    </location>
</feature>
<sequence>MKPAFGTLEYTVEVDGGGAMARPALVTVKRIPKDAAVALLHKRIAATHAKKYPTRPALHFASTAAATAGAIAHDLTDSRGAVLLANDKVTAALASHDPTRPLAVVVRGSTRRAARSHAPRDRHRGRPMSSMSTTVRGTHDVNHPAAPTEHNCESSRGRDTLSPLQEPTCPIRRSPDGHWLSAIDIVRAMAGHPSRRDVYTATRRLMGAVCRRMGRLDRVSLPGRPASDSNPVRNIKTSAIQMSHLAEFIDVVAAVVRPDSDAAALLAEQYKARLCDPAPSEPGSPIARRASKDDPPSEGPSAPRPYGDAGRCGSTSRRQPVSTNRVHASDTEDNDTDGDDDDDDDYVGDSATEVIVPRSDASSRKRTRSHAAASTSSGPSNAARRDDMDGEEDDTDRDERPARRRRIRRRASSASRWAAQRTWVGTSREQPRDVGFVDDSDREGLGPAAALSHIKHFMPTTAVARVRADARTTSESGATSSVLSASCVGGRRGSVDPMDDNVDEEDKGDDVDDGVLIHAHVKDEKPHSDGEDNAPYSDSQEDRQDDDGRRRQAAFERKWNRQVASDVVERADAGGPLRIWETRNRVCRLSLAVVPSYDIAGMWEVVGGRADPHRPAPGPKEEWIERDSVVALVAQALLSPATAVTVGASMSPTSPGAVTIVDSGLFALCRRHLAREGDSTASARLSVRMATLVHDATNTPRDQVCARLAAAMGVSP</sequence>
<dbReference type="GeneID" id="34568070"/>
<feature type="compositionally biased region" description="Acidic residues" evidence="1">
    <location>
        <begin position="497"/>
        <end position="513"/>
    </location>
</feature>
<keyword evidence="3" id="KW-1185">Reference proteome</keyword>
<feature type="region of interest" description="Disordered" evidence="1">
    <location>
        <begin position="275"/>
        <end position="442"/>
    </location>
</feature>
<organism evidence="2 3">
    <name type="scientific">Pandoravirus salinus</name>
    <dbReference type="NCBI Taxonomy" id="1349410"/>
    <lineage>
        <taxon>Viruses</taxon>
        <taxon>Pandoravirus</taxon>
    </lineage>
</organism>
<evidence type="ECO:0000313" key="2">
    <source>
        <dbReference type="EMBL" id="ATE82107.1"/>
    </source>
</evidence>
<reference evidence="2 3" key="1">
    <citation type="journal article" date="2013" name="Science">
        <title>Pandoraviruses: amoeba viruses with genomes up to 2.5 Mb reaching that of parasitic eukaryotes.</title>
        <authorList>
            <person name="Philippe N."/>
            <person name="Legendre M."/>
            <person name="Doutre G."/>
            <person name="Coute Y."/>
            <person name="Poirot O."/>
            <person name="Lescot M."/>
            <person name="Arslan D."/>
            <person name="Seltzer V."/>
            <person name="Bertaux L."/>
            <person name="Bruley C."/>
            <person name="Garin J."/>
            <person name="Claverie J.M."/>
            <person name="Abergel C."/>
        </authorList>
    </citation>
    <scope>NUCLEOTIDE SEQUENCE [LARGE SCALE GENOMIC DNA]</scope>
</reference>
<feature type="compositionally biased region" description="Basic and acidic residues" evidence="1">
    <location>
        <begin position="540"/>
        <end position="556"/>
    </location>
</feature>
<evidence type="ECO:0000256" key="1">
    <source>
        <dbReference type="SAM" id="MobiDB-lite"/>
    </source>
</evidence>
<dbReference type="RefSeq" id="YP_009429946.1">
    <property type="nucleotide sequence ID" value="NC_022098.1"/>
</dbReference>
<gene>
    <name evidence="2" type="ORF">psal_cds_37</name>
</gene>
<feature type="region of interest" description="Disordered" evidence="1">
    <location>
        <begin position="108"/>
        <end position="173"/>
    </location>
</feature>
<dbReference type="KEGG" id="vg:34568070"/>
<proteinExistence type="predicted"/>
<dbReference type="Proteomes" id="UP000204584">
    <property type="component" value="Segment"/>
</dbReference>